<comment type="similarity">
    <text evidence="1">Belongs to the AfsR/DnrI/RedD regulatory family.</text>
</comment>
<dbReference type="InterPro" id="IPR051677">
    <property type="entry name" value="AfsR-DnrI-RedD_regulator"/>
</dbReference>
<dbReference type="SUPFAM" id="SSF46894">
    <property type="entry name" value="C-terminal effector domain of the bipartite response regulators"/>
    <property type="match status" value="1"/>
</dbReference>
<evidence type="ECO:0000313" key="5">
    <source>
        <dbReference type="EMBL" id="MET3593126.1"/>
    </source>
</evidence>
<keyword evidence="2 5" id="KW-0238">DNA-binding</keyword>
<proteinExistence type="inferred from homology"/>
<dbReference type="InterPro" id="IPR019734">
    <property type="entry name" value="TPR_rpt"/>
</dbReference>
<dbReference type="Gene3D" id="1.10.10.10">
    <property type="entry name" value="Winged helix-like DNA-binding domain superfamily/Winged helix DNA-binding domain"/>
    <property type="match status" value="1"/>
</dbReference>
<dbReference type="SMART" id="SM00862">
    <property type="entry name" value="Trans_reg_C"/>
    <property type="match status" value="1"/>
</dbReference>
<dbReference type="Gene3D" id="1.25.40.10">
    <property type="entry name" value="Tetratricopeptide repeat domain"/>
    <property type="match status" value="2"/>
</dbReference>
<protein>
    <submittedName>
        <fullName evidence="5">DNA-binding SARP family transcriptional activator</fullName>
    </submittedName>
</protein>
<sequence>MAVSFDIRRTPGPETCGRFQSSLIQRSLIDVSSRQRLGVGLRSFRCVSFELEFRHSEKLFKQMRNGAGVAGSKVSLFGGFQIEKEAGGPVWLTGKRGSAILAYLARCPGMAAPRERLADLLWSDSDSEHSRNSLRQTLSVLRRDLSRAGMDLVHSRKELIGLAPGAVRVDVEDFETGLLARSAQELQTALALYTGPFLDGFYLGSNAFDDWAASERERLLGRALESFEKLARLVDAESGLVVADRILAMEPTREESYRLKMELLIACGRRDKALRTFEACRSVLKKEFGVDVGPETRALWQSISAADASSSQQSANSVAAVQRLGRPSIGVAEFVNLTGERGDDFFAKGLVHDITTALSEVADYVVLSGLPPLKEDGKESKASAAPRARYMLNGSIQRSGDELRVNVQLVDAADGHNVWAQKFDGHSEDALEFQDRIAQAVVLAVSLELQLTNWKVRDKSPAGTPEVRRLVNEALMKYFEMTRDSLLVSKELAEKALSIAPENARAKRTLSIATTMGLAFGALPGKREHVDNAIRLAEDAVRAVPDDEIARCILSFAYLRDGRIDEAIVECRHAVSLNPSYPSGHGDLGELYGLRGQVSEALREANEAIRLGALDVIDFWRHHGLAVALFAGGDDRRALEVARRVVRTKPGFVRGALYWAAAASATGNNEEASRAIHHCLSQLPHLNLENVCPGFLPRYVRDDHHARFLEMLARAGLPNS</sequence>
<dbReference type="InterPro" id="IPR005158">
    <property type="entry name" value="BTAD"/>
</dbReference>
<dbReference type="SMART" id="SM00028">
    <property type="entry name" value="TPR"/>
    <property type="match status" value="4"/>
</dbReference>
<keyword evidence="6" id="KW-1185">Reference proteome</keyword>
<dbReference type="SMART" id="SM01043">
    <property type="entry name" value="BTAD"/>
    <property type="match status" value="1"/>
</dbReference>
<evidence type="ECO:0000256" key="2">
    <source>
        <dbReference type="ARBA" id="ARBA00023125"/>
    </source>
</evidence>
<evidence type="ECO:0000259" key="4">
    <source>
        <dbReference type="SMART" id="SM01043"/>
    </source>
</evidence>
<evidence type="ECO:0000313" key="6">
    <source>
        <dbReference type="Proteomes" id="UP001549036"/>
    </source>
</evidence>
<comment type="caution">
    <text evidence="5">The sequence shown here is derived from an EMBL/GenBank/DDBJ whole genome shotgun (WGS) entry which is preliminary data.</text>
</comment>
<dbReference type="Proteomes" id="UP001549036">
    <property type="component" value="Unassembled WGS sequence"/>
</dbReference>
<dbReference type="InterPro" id="IPR011990">
    <property type="entry name" value="TPR-like_helical_dom_sf"/>
</dbReference>
<gene>
    <name evidence="5" type="ORF">ABID26_002514</name>
</gene>
<evidence type="ECO:0000256" key="1">
    <source>
        <dbReference type="ARBA" id="ARBA00005820"/>
    </source>
</evidence>
<dbReference type="EMBL" id="JBEPLM010000003">
    <property type="protein sequence ID" value="MET3593126.1"/>
    <property type="molecule type" value="Genomic_DNA"/>
</dbReference>
<feature type="domain" description="OmpR/PhoB-type" evidence="3">
    <location>
        <begin position="87"/>
        <end position="169"/>
    </location>
</feature>
<dbReference type="InterPro" id="IPR036388">
    <property type="entry name" value="WH-like_DNA-bd_sf"/>
</dbReference>
<reference evidence="5 6" key="1">
    <citation type="submission" date="2024-06" db="EMBL/GenBank/DDBJ databases">
        <title>Genomic Encyclopedia of Type Strains, Phase IV (KMG-IV): sequencing the most valuable type-strain genomes for metagenomic binning, comparative biology and taxonomic classification.</title>
        <authorList>
            <person name="Goeker M."/>
        </authorList>
    </citation>
    <scope>NUCLEOTIDE SEQUENCE [LARGE SCALE GENOMIC DNA]</scope>
    <source>
        <strain evidence="5 6">DSM 29846</strain>
    </source>
</reference>
<dbReference type="InterPro" id="IPR001867">
    <property type="entry name" value="OmpR/PhoB-type_DNA-bd"/>
</dbReference>
<dbReference type="InterPro" id="IPR016032">
    <property type="entry name" value="Sig_transdc_resp-reg_C-effctor"/>
</dbReference>
<organism evidence="5 6">
    <name type="scientific">Mesorhizobium shonense</name>
    <dbReference type="NCBI Taxonomy" id="1209948"/>
    <lineage>
        <taxon>Bacteria</taxon>
        <taxon>Pseudomonadati</taxon>
        <taxon>Pseudomonadota</taxon>
        <taxon>Alphaproteobacteria</taxon>
        <taxon>Hyphomicrobiales</taxon>
        <taxon>Phyllobacteriaceae</taxon>
        <taxon>Mesorhizobium</taxon>
    </lineage>
</organism>
<accession>A0ABV2HRB4</accession>
<dbReference type="Pfam" id="PF03704">
    <property type="entry name" value="BTAD"/>
    <property type="match status" value="1"/>
</dbReference>
<dbReference type="SUPFAM" id="SSF48452">
    <property type="entry name" value="TPR-like"/>
    <property type="match status" value="2"/>
</dbReference>
<evidence type="ECO:0000259" key="3">
    <source>
        <dbReference type="SMART" id="SM00862"/>
    </source>
</evidence>
<dbReference type="GO" id="GO:0003677">
    <property type="term" value="F:DNA binding"/>
    <property type="evidence" value="ECO:0007669"/>
    <property type="project" value="UniProtKB-KW"/>
</dbReference>
<feature type="domain" description="Bacterial transcriptional activator" evidence="4">
    <location>
        <begin position="169"/>
        <end position="304"/>
    </location>
</feature>
<name>A0ABV2HRB4_9HYPH</name>
<dbReference type="PANTHER" id="PTHR35807">
    <property type="entry name" value="TRANSCRIPTIONAL REGULATOR REDD-RELATED"/>
    <property type="match status" value="1"/>
</dbReference>